<dbReference type="Gene3D" id="2.60.300.12">
    <property type="entry name" value="HesB-like domain"/>
    <property type="match status" value="1"/>
</dbReference>
<evidence type="ECO:0000256" key="1">
    <source>
        <dbReference type="ARBA" id="ARBA00006718"/>
    </source>
</evidence>
<dbReference type="GO" id="GO:0016226">
    <property type="term" value="P:iron-sulfur cluster assembly"/>
    <property type="evidence" value="ECO:0007669"/>
    <property type="project" value="InterPro"/>
</dbReference>
<comment type="caution">
    <text evidence="3">The sequence shown here is derived from an EMBL/GenBank/DDBJ whole genome shotgun (WGS) entry which is preliminary data.</text>
</comment>
<dbReference type="PANTHER" id="PTHR10072:SF41">
    <property type="entry name" value="IRON-SULFUR CLUSTER ASSEMBLY 1 HOMOLOG, MITOCHONDRIAL"/>
    <property type="match status" value="1"/>
</dbReference>
<dbReference type="InterPro" id="IPR000361">
    <property type="entry name" value="ATAP_core_dom"/>
</dbReference>
<proteinExistence type="inferred from homology"/>
<dbReference type="InterPro" id="IPR017870">
    <property type="entry name" value="FeS_cluster_insertion_CS"/>
</dbReference>
<dbReference type="PROSITE" id="PS01152">
    <property type="entry name" value="HESB"/>
    <property type="match status" value="1"/>
</dbReference>
<protein>
    <submittedName>
        <fullName evidence="3">Iron-sulfur cluster assembly accessory protein</fullName>
    </submittedName>
</protein>
<evidence type="ECO:0000259" key="2">
    <source>
        <dbReference type="Pfam" id="PF01521"/>
    </source>
</evidence>
<dbReference type="GO" id="GO:0051537">
    <property type="term" value="F:2 iron, 2 sulfur cluster binding"/>
    <property type="evidence" value="ECO:0007669"/>
    <property type="project" value="TreeGrafter"/>
</dbReference>
<dbReference type="InterPro" id="IPR016092">
    <property type="entry name" value="ATAP"/>
</dbReference>
<dbReference type="Pfam" id="PF01521">
    <property type="entry name" value="Fe-S_biosyn"/>
    <property type="match status" value="1"/>
</dbReference>
<dbReference type="NCBIfam" id="TIGR00049">
    <property type="entry name" value="iron-sulfur cluster assembly accessory protein"/>
    <property type="match status" value="1"/>
</dbReference>
<name>A0A2W4ZDC2_9BACT</name>
<dbReference type="GO" id="GO:0005737">
    <property type="term" value="C:cytoplasm"/>
    <property type="evidence" value="ECO:0007669"/>
    <property type="project" value="TreeGrafter"/>
</dbReference>
<organism evidence="3 4">
    <name type="scientific">Micavibrio aeruginosavorus</name>
    <dbReference type="NCBI Taxonomy" id="349221"/>
    <lineage>
        <taxon>Bacteria</taxon>
        <taxon>Pseudomonadati</taxon>
        <taxon>Bdellovibrionota</taxon>
        <taxon>Bdellovibrionia</taxon>
        <taxon>Bdellovibrionales</taxon>
        <taxon>Pseudobdellovibrionaceae</taxon>
        <taxon>Micavibrio</taxon>
    </lineage>
</organism>
<dbReference type="Proteomes" id="UP000249557">
    <property type="component" value="Unassembled WGS sequence"/>
</dbReference>
<accession>A0A2W4ZDC2</accession>
<sequence>MMNPIKITEQAAQAIKNKTAAKDGAKGLRLTIKSTGCSGYSYQMEYAEDENLAADDKIELDGAVLYIPKINSWMLFGMEIGFEESKMSSGFTFTNPNESGRCGCGESFSIDRPVKA</sequence>
<feature type="domain" description="Core" evidence="2">
    <location>
        <begin position="5"/>
        <end position="106"/>
    </location>
</feature>
<dbReference type="AlphaFoldDB" id="A0A2W4ZDC2"/>
<dbReference type="EMBL" id="QFNK01000405">
    <property type="protein sequence ID" value="PZO77949.1"/>
    <property type="molecule type" value="Genomic_DNA"/>
</dbReference>
<gene>
    <name evidence="3" type="ORF">DI626_12165</name>
</gene>
<dbReference type="InterPro" id="IPR050322">
    <property type="entry name" value="Fe-S_cluster_asmbl/transfer"/>
</dbReference>
<dbReference type="PANTHER" id="PTHR10072">
    <property type="entry name" value="IRON-SULFUR CLUSTER ASSEMBLY PROTEIN"/>
    <property type="match status" value="1"/>
</dbReference>
<evidence type="ECO:0000313" key="4">
    <source>
        <dbReference type="Proteomes" id="UP000249557"/>
    </source>
</evidence>
<dbReference type="InterPro" id="IPR035903">
    <property type="entry name" value="HesB-like_dom_sf"/>
</dbReference>
<evidence type="ECO:0000313" key="3">
    <source>
        <dbReference type="EMBL" id="PZO77949.1"/>
    </source>
</evidence>
<dbReference type="SUPFAM" id="SSF89360">
    <property type="entry name" value="HesB-like domain"/>
    <property type="match status" value="1"/>
</dbReference>
<reference evidence="3 4" key="1">
    <citation type="submission" date="2017-08" db="EMBL/GenBank/DDBJ databases">
        <title>Infants hospitalized years apart are colonized by the same room-sourced microbial strains.</title>
        <authorList>
            <person name="Brooks B."/>
            <person name="Olm M.R."/>
            <person name="Firek B.A."/>
            <person name="Baker R."/>
            <person name="Thomas B.C."/>
            <person name="Morowitz M.J."/>
            <person name="Banfield J.F."/>
        </authorList>
    </citation>
    <scope>NUCLEOTIDE SEQUENCE [LARGE SCALE GENOMIC DNA]</scope>
    <source>
        <strain evidence="3">S2_018_000_R2_104</strain>
    </source>
</reference>
<comment type="similarity">
    <text evidence="1">Belongs to the HesB/IscA family.</text>
</comment>